<evidence type="ECO:0000313" key="8">
    <source>
        <dbReference type="Proteomes" id="UP001165160"/>
    </source>
</evidence>
<dbReference type="InterPro" id="IPR002893">
    <property type="entry name" value="Znf_MYND"/>
</dbReference>
<dbReference type="AlphaFoldDB" id="A0A9W7BZ08"/>
<dbReference type="PROSITE" id="PS50280">
    <property type="entry name" value="SET"/>
    <property type="match status" value="1"/>
</dbReference>
<evidence type="ECO:0000259" key="5">
    <source>
        <dbReference type="PROSITE" id="PS50280"/>
    </source>
</evidence>
<gene>
    <name evidence="7" type="ORF">TrVE_jg4842</name>
</gene>
<evidence type="ECO:0000256" key="2">
    <source>
        <dbReference type="ARBA" id="ARBA00022771"/>
    </source>
</evidence>
<proteinExistence type="predicted"/>
<evidence type="ECO:0000256" key="3">
    <source>
        <dbReference type="ARBA" id="ARBA00022833"/>
    </source>
</evidence>
<keyword evidence="2 4" id="KW-0863">Zinc-finger</keyword>
<accession>A0A9W7BZ08</accession>
<reference evidence="8" key="1">
    <citation type="journal article" date="2023" name="Commun. Biol.">
        <title>Genome analysis of Parmales, the sister group of diatoms, reveals the evolutionary specialization of diatoms from phago-mixotrophs to photoautotrophs.</title>
        <authorList>
            <person name="Ban H."/>
            <person name="Sato S."/>
            <person name="Yoshikawa S."/>
            <person name="Yamada K."/>
            <person name="Nakamura Y."/>
            <person name="Ichinomiya M."/>
            <person name="Sato N."/>
            <person name="Blanc-Mathieu R."/>
            <person name="Endo H."/>
            <person name="Kuwata A."/>
            <person name="Ogata H."/>
        </authorList>
    </citation>
    <scope>NUCLEOTIDE SEQUENCE [LARGE SCALE GENOMIC DNA]</scope>
    <source>
        <strain evidence="8">NIES 3699</strain>
    </source>
</reference>
<dbReference type="Pfam" id="PF01753">
    <property type="entry name" value="zf-MYND"/>
    <property type="match status" value="1"/>
</dbReference>
<evidence type="ECO:0000259" key="6">
    <source>
        <dbReference type="PROSITE" id="PS50865"/>
    </source>
</evidence>
<dbReference type="PROSITE" id="PS50865">
    <property type="entry name" value="ZF_MYND_2"/>
    <property type="match status" value="1"/>
</dbReference>
<dbReference type="InterPro" id="IPR046341">
    <property type="entry name" value="SET_dom_sf"/>
</dbReference>
<dbReference type="Proteomes" id="UP001165160">
    <property type="component" value="Unassembled WGS sequence"/>
</dbReference>
<comment type="caution">
    <text evidence="7">The sequence shown here is derived from an EMBL/GenBank/DDBJ whole genome shotgun (WGS) entry which is preliminary data.</text>
</comment>
<dbReference type="GO" id="GO:0008270">
    <property type="term" value="F:zinc ion binding"/>
    <property type="evidence" value="ECO:0007669"/>
    <property type="project" value="UniProtKB-KW"/>
</dbReference>
<dbReference type="SUPFAM" id="SSF144232">
    <property type="entry name" value="HIT/MYND zinc finger-like"/>
    <property type="match status" value="1"/>
</dbReference>
<dbReference type="Gene3D" id="2.170.270.10">
    <property type="entry name" value="SET domain"/>
    <property type="match status" value="1"/>
</dbReference>
<feature type="domain" description="MYND-type" evidence="6">
    <location>
        <begin position="8"/>
        <end position="44"/>
    </location>
</feature>
<protein>
    <recommendedName>
        <fullName evidence="9">SET domain-containing protein</fullName>
    </recommendedName>
</protein>
<keyword evidence="1" id="KW-0479">Metal-binding</keyword>
<dbReference type="InterPro" id="IPR050869">
    <property type="entry name" value="H3K4_H4K5_MeTrfase"/>
</dbReference>
<keyword evidence="3" id="KW-0862">Zinc</keyword>
<dbReference type="SMART" id="SM00317">
    <property type="entry name" value="SET"/>
    <property type="match status" value="1"/>
</dbReference>
<evidence type="ECO:0000256" key="1">
    <source>
        <dbReference type="ARBA" id="ARBA00022723"/>
    </source>
</evidence>
<feature type="domain" description="SET" evidence="5">
    <location>
        <begin position="46"/>
        <end position="225"/>
    </location>
</feature>
<name>A0A9W7BZ08_9STRA</name>
<dbReference type="SUPFAM" id="SSF82199">
    <property type="entry name" value="SET domain"/>
    <property type="match status" value="1"/>
</dbReference>
<dbReference type="Gene3D" id="6.10.140.2220">
    <property type="match status" value="1"/>
</dbReference>
<evidence type="ECO:0000256" key="4">
    <source>
        <dbReference type="PROSITE-ProRule" id="PRU00134"/>
    </source>
</evidence>
<sequence>MLTGLSPCDHCGQHTSNFCSRCRKTTFCCADCQKLSWPDHKLVCSPRVFICNSPTAGQTVFASVDVNKSSIIIAEKPLLRSSEIQFDDLCKVLDDLPASKLNAFFNFADVYSGGVTVDEARKSIREMEVRRRRGKNPDATAERIEVERMFNVQQSCVGILRTNTIPIAASSPGMEDEHGLYSILCRINHSCFPNAIYSWRPDLQKHVLVAIQDITAGDEIFVSYIDVWFGRDERQRRLREGFMFDCKCARCEGLDGDVNSHRATAFRTVEAIYASSEPSAPLASAMGLVDAIEIVINSGISTPFNLKQLHADAQYFFGQAGKEEEELYHRSQVLAYENIIIGV</sequence>
<dbReference type="EMBL" id="BRXX01000179">
    <property type="protein sequence ID" value="GMH96204.1"/>
    <property type="molecule type" value="Genomic_DNA"/>
</dbReference>
<dbReference type="CDD" id="cd20071">
    <property type="entry name" value="SET_SMYD"/>
    <property type="match status" value="1"/>
</dbReference>
<keyword evidence="8" id="KW-1185">Reference proteome</keyword>
<dbReference type="Pfam" id="PF00856">
    <property type="entry name" value="SET"/>
    <property type="match status" value="1"/>
</dbReference>
<dbReference type="InterPro" id="IPR001214">
    <property type="entry name" value="SET_dom"/>
</dbReference>
<evidence type="ECO:0008006" key="9">
    <source>
        <dbReference type="Google" id="ProtNLM"/>
    </source>
</evidence>
<dbReference type="PANTHER" id="PTHR12197">
    <property type="entry name" value="HISTONE-LYSINE N-METHYLTRANSFERASE SMYD"/>
    <property type="match status" value="1"/>
</dbReference>
<organism evidence="7 8">
    <name type="scientific">Triparma verrucosa</name>
    <dbReference type="NCBI Taxonomy" id="1606542"/>
    <lineage>
        <taxon>Eukaryota</taxon>
        <taxon>Sar</taxon>
        <taxon>Stramenopiles</taxon>
        <taxon>Ochrophyta</taxon>
        <taxon>Bolidophyceae</taxon>
        <taxon>Parmales</taxon>
        <taxon>Triparmaceae</taxon>
        <taxon>Triparma</taxon>
    </lineage>
</organism>
<dbReference type="PROSITE" id="PS01360">
    <property type="entry name" value="ZF_MYND_1"/>
    <property type="match status" value="1"/>
</dbReference>
<evidence type="ECO:0000313" key="7">
    <source>
        <dbReference type="EMBL" id="GMH96204.1"/>
    </source>
</evidence>